<evidence type="ECO:0000313" key="5">
    <source>
        <dbReference type="EMBL" id="HJG29514.1"/>
    </source>
</evidence>
<dbReference type="PANTHER" id="PTHR33392:SF6">
    <property type="entry name" value="POLYISOPRENYL-TEICHOIC ACID--PEPTIDOGLYCAN TEICHOIC ACID TRANSFERASE TAGU"/>
    <property type="match status" value="1"/>
</dbReference>
<evidence type="ECO:0000256" key="3">
    <source>
        <dbReference type="SAM" id="Phobius"/>
    </source>
</evidence>
<sequence length="649" mass="70206">MSEPRKLHTGGAAGGQYSAAQQPRTAGSGSMLDQEQFEAARRRAQQLANQNAHRRVVQQPMRSVQGRHIRQTPVSQPVEQPQQPPVEEQTPPPVQQPEAPRELTYAQRQAMAYRAAAERKYGNTVNFPAQRRTVRQSSQAAPAAQQPRPRTQVQHLDVRNTKGSKPAYDYNADAPATAGGIRMEDEAPVKRSAKDPAAAEKSTYRSAKSSGGSGGRKPPRDGDAPRGKKGGKKGDDGGKGKGKKKKKKGLWWKILLITLCVILLIFGGAYAFIMAAIAPEGGAIKISQLINTPKEFQGKELNILVTGVDRSSTDDLSAGAANDAGVNDGMTDMILYVHFNNETGELKMLQIPRDLMVTTDRSVSGNYRINGVAKTQGSDGNNNMAALCELVADQLQVPIDGYMTIRLEMLVELVDLFGGVELYVPQTMDYGGSHLDEGYQTLNGAACEFLLRTRKIYPDGDIGRLNMQRQFYAALFRKLKSIGNIWDVARLTPAVLNYMETDLSASQLISFAVSLLKVDSSKIMICQLPVKMGQQYNGESLVYAARQEDADLLNQYFRENTGPVDASALNLCDSPSVLGFDVSGLTATDPNIQQMGGLMSEADDAQQNNNIDGSNQVVDVTESESTSSDSGSESSSDSGSDSTESDSAA</sequence>
<feature type="compositionally biased region" description="Basic and acidic residues" evidence="2">
    <location>
        <begin position="182"/>
        <end position="198"/>
    </location>
</feature>
<feature type="compositionally biased region" description="Low complexity" evidence="2">
    <location>
        <begin position="71"/>
        <end position="89"/>
    </location>
</feature>
<organism evidence="5 6">
    <name type="scientific">Subdoligranulum variabile</name>
    <dbReference type="NCBI Taxonomy" id="214851"/>
    <lineage>
        <taxon>Bacteria</taxon>
        <taxon>Bacillati</taxon>
        <taxon>Bacillota</taxon>
        <taxon>Clostridia</taxon>
        <taxon>Eubacteriales</taxon>
        <taxon>Oscillospiraceae</taxon>
        <taxon>Subdoligranulum</taxon>
    </lineage>
</organism>
<comment type="caution">
    <text evidence="5">The sequence shown here is derived from an EMBL/GenBank/DDBJ whole genome shotgun (WGS) entry which is preliminary data.</text>
</comment>
<dbReference type="EMBL" id="DYVE01000327">
    <property type="protein sequence ID" value="HJG29514.1"/>
    <property type="molecule type" value="Genomic_DNA"/>
</dbReference>
<dbReference type="AlphaFoldDB" id="A0A921LQ24"/>
<evidence type="ECO:0000313" key="6">
    <source>
        <dbReference type="Proteomes" id="UP000782880"/>
    </source>
</evidence>
<name>A0A921LQ24_9FIRM</name>
<keyword evidence="3" id="KW-1133">Transmembrane helix</keyword>
<dbReference type="InterPro" id="IPR004474">
    <property type="entry name" value="LytR_CpsA_psr"/>
</dbReference>
<evidence type="ECO:0000256" key="1">
    <source>
        <dbReference type="ARBA" id="ARBA00006068"/>
    </source>
</evidence>
<feature type="region of interest" description="Disordered" evidence="2">
    <location>
        <begin position="1"/>
        <end position="103"/>
    </location>
</feature>
<reference evidence="5" key="1">
    <citation type="journal article" date="2021" name="PeerJ">
        <title>Extensive microbial diversity within the chicken gut microbiome revealed by metagenomics and culture.</title>
        <authorList>
            <person name="Gilroy R."/>
            <person name="Ravi A."/>
            <person name="Getino M."/>
            <person name="Pursley I."/>
            <person name="Horton D.L."/>
            <person name="Alikhan N.F."/>
            <person name="Baker D."/>
            <person name="Gharbi K."/>
            <person name="Hall N."/>
            <person name="Watson M."/>
            <person name="Adriaenssens E.M."/>
            <person name="Foster-Nyarko E."/>
            <person name="Jarju S."/>
            <person name="Secka A."/>
            <person name="Antonio M."/>
            <person name="Oren A."/>
            <person name="Chaudhuri R.R."/>
            <person name="La Ragione R."/>
            <person name="Hildebrand F."/>
            <person name="Pallen M.J."/>
        </authorList>
    </citation>
    <scope>NUCLEOTIDE SEQUENCE</scope>
    <source>
        <strain evidence="5">ChiBcec21-2208</strain>
    </source>
</reference>
<protein>
    <submittedName>
        <fullName evidence="5">LCP family protein</fullName>
    </submittedName>
</protein>
<evidence type="ECO:0000259" key="4">
    <source>
        <dbReference type="Pfam" id="PF03816"/>
    </source>
</evidence>
<keyword evidence="3" id="KW-0472">Membrane</keyword>
<dbReference type="Pfam" id="PF03816">
    <property type="entry name" value="LytR_cpsA_psr"/>
    <property type="match status" value="1"/>
</dbReference>
<reference evidence="5" key="2">
    <citation type="submission" date="2021-09" db="EMBL/GenBank/DDBJ databases">
        <authorList>
            <person name="Gilroy R."/>
        </authorList>
    </citation>
    <scope>NUCLEOTIDE SEQUENCE</scope>
    <source>
        <strain evidence="5">ChiBcec21-2208</strain>
    </source>
</reference>
<feature type="compositionally biased region" description="Polar residues" evidence="2">
    <location>
        <begin position="605"/>
        <end position="618"/>
    </location>
</feature>
<feature type="compositionally biased region" description="Low complexity" evidence="2">
    <location>
        <begin position="135"/>
        <end position="150"/>
    </location>
</feature>
<feature type="region of interest" description="Disordered" evidence="2">
    <location>
        <begin position="121"/>
        <end position="244"/>
    </location>
</feature>
<dbReference type="Gene3D" id="3.40.630.190">
    <property type="entry name" value="LCP protein"/>
    <property type="match status" value="1"/>
</dbReference>
<dbReference type="Proteomes" id="UP000782880">
    <property type="component" value="Unassembled WGS sequence"/>
</dbReference>
<dbReference type="InterPro" id="IPR050922">
    <property type="entry name" value="LytR/CpsA/Psr_CW_biosynth"/>
</dbReference>
<proteinExistence type="inferred from homology"/>
<dbReference type="PANTHER" id="PTHR33392">
    <property type="entry name" value="POLYISOPRENYL-TEICHOIC ACID--PEPTIDOGLYCAN TEICHOIC ACID TRANSFERASE TAGU"/>
    <property type="match status" value="1"/>
</dbReference>
<feature type="domain" description="Cell envelope-related transcriptional attenuator" evidence="4">
    <location>
        <begin position="331"/>
        <end position="480"/>
    </location>
</feature>
<comment type="similarity">
    <text evidence="1">Belongs to the LytR/CpsA/Psr (LCP) family.</text>
</comment>
<evidence type="ECO:0000256" key="2">
    <source>
        <dbReference type="SAM" id="MobiDB-lite"/>
    </source>
</evidence>
<dbReference type="NCBIfam" id="TIGR00350">
    <property type="entry name" value="lytR_cpsA_psr"/>
    <property type="match status" value="1"/>
</dbReference>
<gene>
    <name evidence="5" type="ORF">K8V20_12820</name>
</gene>
<feature type="compositionally biased region" description="Basic and acidic residues" evidence="2">
    <location>
        <begin position="218"/>
        <end position="239"/>
    </location>
</feature>
<feature type="region of interest" description="Disordered" evidence="2">
    <location>
        <begin position="604"/>
        <end position="649"/>
    </location>
</feature>
<accession>A0A921LQ24</accession>
<feature type="compositionally biased region" description="Polar residues" evidence="2">
    <location>
        <begin position="23"/>
        <end position="33"/>
    </location>
</feature>
<keyword evidence="3" id="KW-0812">Transmembrane</keyword>
<feature type="compositionally biased region" description="Low complexity" evidence="2">
    <location>
        <begin position="623"/>
        <end position="649"/>
    </location>
</feature>
<feature type="transmembrane region" description="Helical" evidence="3">
    <location>
        <begin position="250"/>
        <end position="278"/>
    </location>
</feature>